<comment type="caution">
    <text evidence="1">The sequence shown here is derived from an EMBL/GenBank/DDBJ whole genome shotgun (WGS) entry which is preliminary data.</text>
</comment>
<proteinExistence type="predicted"/>
<dbReference type="EMBL" id="CM042885">
    <property type="protein sequence ID" value="KAI4364606.1"/>
    <property type="molecule type" value="Genomic_DNA"/>
</dbReference>
<reference evidence="2" key="1">
    <citation type="journal article" date="2023" name="Front. Plant Sci.">
        <title>Chromosomal-level genome assembly of Melastoma candidum provides insights into trichome evolution.</title>
        <authorList>
            <person name="Zhong Y."/>
            <person name="Wu W."/>
            <person name="Sun C."/>
            <person name="Zou P."/>
            <person name="Liu Y."/>
            <person name="Dai S."/>
            <person name="Zhou R."/>
        </authorList>
    </citation>
    <scope>NUCLEOTIDE SEQUENCE [LARGE SCALE GENOMIC DNA]</scope>
</reference>
<sequence>MDMEKISALAALLYLARLVQLSASAYQACENSTDCQALLKFKDGITHDPDDHLRSWNMGNPFCNWSGVTCRTNTGNRVEAVDLGAKGLEGSISPFLFNLSFLTRLSLQGNGFSGAISDGIGRLSELKFMNLSGNKLGGVIPKAIRFCRKLETIDMTMNNLVGVIPDELGLMESLSYLALSVNNLTGHIPSSLSNLTRLTQLELATNYLTGNIPSELGELKNLEIMYLHLNYLEGSIPPSISNCTSLREISLEANRLTGEVPPELGLGLQNLEKMYLLMNSLNGEIPITLANLSKLTLLDLSMNRMEGRVPLELSRLKNLKILYLHSNDFVSGSNESTFDLLTALTNCTYLRKLHLGSCLFSGNLPASVGDLSADLYYFNLLDNHLTGDIPAGIGNLSGLMTLNLGYNRFSGTLPVTLGNLQKLQRLYMGNNNLRGKIPSEIGNMANLGLLDLGQNFLGGPIPSALGSLSQLRYLHLCRNNLSRYIPTEITSSSHLLFLDLSFNNLQGPIPSELGRLTELALSLNLSNNNLEGKIPGSIGNLITLEAIDLSMNKISGKIPSLLGNCISLVLLNLSHNRIEGSIPDSLEKIRNLELLDLAYNSISGSIPAWIVNYPSLKSLNFSFNNLSGAVPDLGKLNNINGSSLLGNLGLCGGPASMKLTPCHDKKKSRRRRIKWLFYAFPLALLCIIVILSVVCCIRRLFTKRETIEREEQPEEIACLTYTQKELEIATDGFRDSNLIGKGSFGSVYKALLGDDDRKTVVAVKVLDNKTLESQRTFRRECQILSSVKHRNLVRMIGSTWTPDCKALILEYIGNGNLEQHLYPNGTLEGGCKLRLDEKASILLDIANGLAYLHEQCPVQVIHCDLKPQNVLLDEDLVAHVADFGVGKLILGDKKKGDLTTTNFLRGTIGYIPPEYGQGIVSIKGDVYSYGVMLLEMLTGRKPTSEFFSEDLDLRKWVASALPDNVGDIIDMTPEEEADLSSHAKFSRFKKCCIDLLEIGIVCTEENPQNRRAMSDVVRRLEQVIKEMKQD</sequence>
<name>A0ACB9QDX8_9MYRT</name>
<evidence type="ECO:0000313" key="1">
    <source>
        <dbReference type="EMBL" id="KAI4364606.1"/>
    </source>
</evidence>
<gene>
    <name evidence="1" type="ORF">MLD38_020675</name>
</gene>
<organism evidence="1 2">
    <name type="scientific">Melastoma candidum</name>
    <dbReference type="NCBI Taxonomy" id="119954"/>
    <lineage>
        <taxon>Eukaryota</taxon>
        <taxon>Viridiplantae</taxon>
        <taxon>Streptophyta</taxon>
        <taxon>Embryophyta</taxon>
        <taxon>Tracheophyta</taxon>
        <taxon>Spermatophyta</taxon>
        <taxon>Magnoliopsida</taxon>
        <taxon>eudicotyledons</taxon>
        <taxon>Gunneridae</taxon>
        <taxon>Pentapetalae</taxon>
        <taxon>rosids</taxon>
        <taxon>malvids</taxon>
        <taxon>Myrtales</taxon>
        <taxon>Melastomataceae</taxon>
        <taxon>Melastomatoideae</taxon>
        <taxon>Melastomateae</taxon>
        <taxon>Melastoma</taxon>
    </lineage>
</organism>
<dbReference type="Proteomes" id="UP001057402">
    <property type="component" value="Chromosome 6"/>
</dbReference>
<accession>A0ACB9QDX8</accession>
<keyword evidence="2" id="KW-1185">Reference proteome</keyword>
<protein>
    <submittedName>
        <fullName evidence="1">Uncharacterized protein</fullName>
    </submittedName>
</protein>
<evidence type="ECO:0000313" key="2">
    <source>
        <dbReference type="Proteomes" id="UP001057402"/>
    </source>
</evidence>